<accession>A0A1H7G5U3</accession>
<gene>
    <name evidence="6" type="ORF">SAMN05444583_101352</name>
</gene>
<proteinExistence type="predicted"/>
<name>A0A1H7G5U3_9NOCA</name>
<dbReference type="PROSITE" id="PS01081">
    <property type="entry name" value="HTH_TETR_1"/>
    <property type="match status" value="1"/>
</dbReference>
<keyword evidence="3" id="KW-0804">Transcription</keyword>
<protein>
    <submittedName>
        <fullName evidence="6">DNA-binding transcriptional regulator, AcrR family</fullName>
    </submittedName>
</protein>
<reference evidence="7" key="1">
    <citation type="submission" date="2016-10" db="EMBL/GenBank/DDBJ databases">
        <authorList>
            <person name="Varghese N."/>
            <person name="Submissions S."/>
        </authorList>
    </citation>
    <scope>NUCLEOTIDE SEQUENCE [LARGE SCALE GENOMIC DNA]</scope>
    <source>
        <strain evidence="7">DSM 44675</strain>
    </source>
</reference>
<dbReference type="PRINTS" id="PR00455">
    <property type="entry name" value="HTHTETR"/>
</dbReference>
<dbReference type="Gene3D" id="1.10.357.10">
    <property type="entry name" value="Tetracycline Repressor, domain 2"/>
    <property type="match status" value="1"/>
</dbReference>
<dbReference type="AlphaFoldDB" id="A0A1H7G5U3"/>
<dbReference type="InterPro" id="IPR023772">
    <property type="entry name" value="DNA-bd_HTH_TetR-type_CS"/>
</dbReference>
<sequence>MKPFVGVTIRQLCQSLTHSTLYASVVGSSSNPGLRDITREAVRTRIAEVAIDLFAQQGFDAVTVEQIAAEVGISARSFHRYFPAKEDAVIGDLVPWGEFVRDALAARPADEPVWDSLHASFEALLAQPNRDEQRSKRTMRVLTSAASLRARNLEKHLLWASLLTPLVQERLAGDLAVLRAQTLVQASLVCFDVALTTWADPDETMDAVELLRQSFATLAPGDPA</sequence>
<evidence type="ECO:0000259" key="5">
    <source>
        <dbReference type="PROSITE" id="PS50977"/>
    </source>
</evidence>
<dbReference type="Pfam" id="PF00440">
    <property type="entry name" value="TetR_N"/>
    <property type="match status" value="1"/>
</dbReference>
<dbReference type="EMBL" id="FOAW01000001">
    <property type="protein sequence ID" value="SEK32172.1"/>
    <property type="molecule type" value="Genomic_DNA"/>
</dbReference>
<keyword evidence="2 4" id="KW-0238">DNA-binding</keyword>
<feature type="domain" description="HTH tetR-type" evidence="5">
    <location>
        <begin position="40"/>
        <end position="100"/>
    </location>
</feature>
<dbReference type="PANTHER" id="PTHR30055">
    <property type="entry name" value="HTH-TYPE TRANSCRIPTIONAL REGULATOR RUTR"/>
    <property type="match status" value="1"/>
</dbReference>
<dbReference type="InterPro" id="IPR041347">
    <property type="entry name" value="MftR_C"/>
</dbReference>
<evidence type="ECO:0000313" key="7">
    <source>
        <dbReference type="Proteomes" id="UP000198677"/>
    </source>
</evidence>
<evidence type="ECO:0000313" key="6">
    <source>
        <dbReference type="EMBL" id="SEK32172.1"/>
    </source>
</evidence>
<dbReference type="InterPro" id="IPR050109">
    <property type="entry name" value="HTH-type_TetR-like_transc_reg"/>
</dbReference>
<dbReference type="InterPro" id="IPR001647">
    <property type="entry name" value="HTH_TetR"/>
</dbReference>
<keyword evidence="7" id="KW-1185">Reference proteome</keyword>
<dbReference type="InterPro" id="IPR009057">
    <property type="entry name" value="Homeodomain-like_sf"/>
</dbReference>
<keyword evidence="1" id="KW-0805">Transcription regulation</keyword>
<dbReference type="PROSITE" id="PS50977">
    <property type="entry name" value="HTH_TETR_2"/>
    <property type="match status" value="1"/>
</dbReference>
<evidence type="ECO:0000256" key="2">
    <source>
        <dbReference type="ARBA" id="ARBA00023125"/>
    </source>
</evidence>
<evidence type="ECO:0000256" key="4">
    <source>
        <dbReference type="PROSITE-ProRule" id="PRU00335"/>
    </source>
</evidence>
<dbReference type="PANTHER" id="PTHR30055:SF238">
    <property type="entry name" value="MYCOFACTOCIN BIOSYNTHESIS TRANSCRIPTIONAL REGULATOR MFTR-RELATED"/>
    <property type="match status" value="1"/>
</dbReference>
<dbReference type="GO" id="GO:0003700">
    <property type="term" value="F:DNA-binding transcription factor activity"/>
    <property type="evidence" value="ECO:0007669"/>
    <property type="project" value="TreeGrafter"/>
</dbReference>
<dbReference type="Gene3D" id="1.10.10.60">
    <property type="entry name" value="Homeodomain-like"/>
    <property type="match status" value="1"/>
</dbReference>
<feature type="DNA-binding region" description="H-T-H motif" evidence="4">
    <location>
        <begin position="63"/>
        <end position="82"/>
    </location>
</feature>
<dbReference type="Proteomes" id="UP000198677">
    <property type="component" value="Unassembled WGS sequence"/>
</dbReference>
<dbReference type="SUPFAM" id="SSF46689">
    <property type="entry name" value="Homeodomain-like"/>
    <property type="match status" value="1"/>
</dbReference>
<evidence type="ECO:0000256" key="3">
    <source>
        <dbReference type="ARBA" id="ARBA00023163"/>
    </source>
</evidence>
<evidence type="ECO:0000256" key="1">
    <source>
        <dbReference type="ARBA" id="ARBA00023015"/>
    </source>
</evidence>
<dbReference type="Pfam" id="PF17754">
    <property type="entry name" value="TetR_C_14"/>
    <property type="match status" value="1"/>
</dbReference>
<organism evidence="6 7">
    <name type="scientific">Rhodococcus maanshanensis</name>
    <dbReference type="NCBI Taxonomy" id="183556"/>
    <lineage>
        <taxon>Bacteria</taxon>
        <taxon>Bacillati</taxon>
        <taxon>Actinomycetota</taxon>
        <taxon>Actinomycetes</taxon>
        <taxon>Mycobacteriales</taxon>
        <taxon>Nocardiaceae</taxon>
        <taxon>Rhodococcus</taxon>
    </lineage>
</organism>
<dbReference type="GO" id="GO:0000976">
    <property type="term" value="F:transcription cis-regulatory region binding"/>
    <property type="evidence" value="ECO:0007669"/>
    <property type="project" value="TreeGrafter"/>
</dbReference>